<name>A0ABV1ACV9_9TELE</name>
<proteinExistence type="predicted"/>
<dbReference type="Proteomes" id="UP001469553">
    <property type="component" value="Unassembled WGS sequence"/>
</dbReference>
<organism evidence="1 2">
    <name type="scientific">Ameca splendens</name>
    <dbReference type="NCBI Taxonomy" id="208324"/>
    <lineage>
        <taxon>Eukaryota</taxon>
        <taxon>Metazoa</taxon>
        <taxon>Chordata</taxon>
        <taxon>Craniata</taxon>
        <taxon>Vertebrata</taxon>
        <taxon>Euteleostomi</taxon>
        <taxon>Actinopterygii</taxon>
        <taxon>Neopterygii</taxon>
        <taxon>Teleostei</taxon>
        <taxon>Neoteleostei</taxon>
        <taxon>Acanthomorphata</taxon>
        <taxon>Ovalentaria</taxon>
        <taxon>Atherinomorphae</taxon>
        <taxon>Cyprinodontiformes</taxon>
        <taxon>Goodeidae</taxon>
        <taxon>Ameca</taxon>
    </lineage>
</organism>
<accession>A0ABV1ACV9</accession>
<evidence type="ECO:0000313" key="1">
    <source>
        <dbReference type="EMBL" id="MEQ2315832.1"/>
    </source>
</evidence>
<sequence>MESTSSYGKNDNMIKGCGGEWRLGRSSTVTQLYSVIKPPPTPEQTKGYKTFGGKLASSGVEDKENGEFHHEVSLTVQCHSASAFALRCSITPQHTTKLGSAAASRRQTRHMKVSITRLHAHIIQNTLDSNCTKNLKTFYKCSYF</sequence>
<comment type="caution">
    <text evidence="1">The sequence shown here is derived from an EMBL/GenBank/DDBJ whole genome shotgun (WGS) entry which is preliminary data.</text>
</comment>
<reference evidence="1 2" key="1">
    <citation type="submission" date="2021-06" db="EMBL/GenBank/DDBJ databases">
        <authorList>
            <person name="Palmer J.M."/>
        </authorList>
    </citation>
    <scope>NUCLEOTIDE SEQUENCE [LARGE SCALE GENOMIC DNA]</scope>
    <source>
        <strain evidence="1 2">AS_MEX2019</strain>
        <tissue evidence="1">Muscle</tissue>
    </source>
</reference>
<dbReference type="EMBL" id="JAHRIP010087350">
    <property type="protein sequence ID" value="MEQ2315832.1"/>
    <property type="molecule type" value="Genomic_DNA"/>
</dbReference>
<protein>
    <submittedName>
        <fullName evidence="1">Uncharacterized protein</fullName>
    </submittedName>
</protein>
<evidence type="ECO:0000313" key="2">
    <source>
        <dbReference type="Proteomes" id="UP001469553"/>
    </source>
</evidence>
<keyword evidence="2" id="KW-1185">Reference proteome</keyword>
<gene>
    <name evidence="1" type="ORF">AMECASPLE_026473</name>
</gene>